<dbReference type="InterPro" id="IPR037949">
    <property type="entry name" value="MopB_CT_Acetylene-hydratase"/>
</dbReference>
<dbReference type="OrthoDB" id="9815647at2"/>
<sequence>MLNLFAAAPLALNRQQDKKVTITSCALCGGGCQLKVIESFDGSQKIMGDSDDPVSQGQLCRKGCNALAIMNHPDRLTQPLMRIGQRGDGHWQAVSWQEAINYTAERLAQTQQQWGDNSVFLAYGHSKDFINTQLLRLANGMNTANIVGPETVCWAPTKLGREYTLGYSPSHDINEQTQCIMFWGVNKYHTRFSEVKTLKRALKAGSSSICIDPQKTKHAQQADLWLRVAPGADLSLGLAMLKVIIEEDLYDHDFVANWCVGFEWLQQQLSCYSFERLAQDAQLEISQIQAAARTYAQAKPAVIVSGNALDHNSDSFQVNRVIAILMAITGNVDVPGGQFHNQEASLITGRWPYDDQEVNALSQVERDQSAGTPVIPEYFRATNQGITDAILHNEQNPVKAGFVVGANPLLSWPDTRKVHQALKALDFLAVSELFMTPTAMMADIVFPAASFMEYEGLTQGNDGAIRYQPKLGQVGDAKPDHQIIAAIGEALGVFETKHDRLLEQDPFKHFQDEAYWNLFLQPSGVDFTALKAKQRLVSTPPVKQYRKYLHHGFPTPSGKVELYSKGLVQLGADPLPAFKPMQAVKNSRYPLLLTTAKSKHYMFSHGRQIAALRDAHPNPLVRLHPETASSFGLIEGDSVRIEAESGQAIYQQLKLDPDLALNVVVADLSWWYPELGYNRLGDVFESNYNVLTNGDDDGRGLGEAGSFNINGIRVRLSKEWVR</sequence>
<dbReference type="Gene3D" id="3.40.50.740">
    <property type="match status" value="1"/>
</dbReference>
<accession>A0A2T3P9P3</accession>
<dbReference type="GO" id="GO:0016491">
    <property type="term" value="F:oxidoreductase activity"/>
    <property type="evidence" value="ECO:0007669"/>
    <property type="project" value="InterPro"/>
</dbReference>
<dbReference type="Pfam" id="PF00384">
    <property type="entry name" value="Molybdopterin"/>
    <property type="match status" value="1"/>
</dbReference>
<evidence type="ECO:0000259" key="5">
    <source>
        <dbReference type="PROSITE" id="PS51669"/>
    </source>
</evidence>
<dbReference type="InterPro" id="IPR006656">
    <property type="entry name" value="Mopterin_OxRdtase"/>
</dbReference>
<dbReference type="SMART" id="SM00926">
    <property type="entry name" value="Molybdop_Fe4S4"/>
    <property type="match status" value="1"/>
</dbReference>
<evidence type="ECO:0000256" key="4">
    <source>
        <dbReference type="ARBA" id="ARBA00023014"/>
    </source>
</evidence>
<dbReference type="InterPro" id="IPR050612">
    <property type="entry name" value="Prok_Mopterin_Oxidored"/>
</dbReference>
<dbReference type="AlphaFoldDB" id="A0A2T3P9P3"/>
<dbReference type="InterPro" id="IPR006963">
    <property type="entry name" value="Mopterin_OxRdtase_4Fe-4S_dom"/>
</dbReference>
<dbReference type="SUPFAM" id="SSF50692">
    <property type="entry name" value="ADC-like"/>
    <property type="match status" value="1"/>
</dbReference>
<comment type="caution">
    <text evidence="6">The sequence shown here is derived from an EMBL/GenBank/DDBJ whole genome shotgun (WGS) entry which is preliminary data.</text>
</comment>
<dbReference type="InterPro" id="IPR006657">
    <property type="entry name" value="MoPterin_dinucl-bd_dom"/>
</dbReference>
<dbReference type="PANTHER" id="PTHR43742">
    <property type="entry name" value="TRIMETHYLAMINE-N-OXIDE REDUCTASE"/>
    <property type="match status" value="1"/>
</dbReference>
<dbReference type="Gene3D" id="2.40.40.20">
    <property type="match status" value="1"/>
</dbReference>
<feature type="domain" description="4Fe-4S Mo/W bis-MGD-type" evidence="5">
    <location>
        <begin position="18"/>
        <end position="74"/>
    </location>
</feature>
<dbReference type="Pfam" id="PF01568">
    <property type="entry name" value="Molydop_binding"/>
    <property type="match status" value="1"/>
</dbReference>
<dbReference type="Pfam" id="PF04879">
    <property type="entry name" value="Molybdop_Fe4S4"/>
    <property type="match status" value="1"/>
</dbReference>
<dbReference type="GO" id="GO:0043546">
    <property type="term" value="F:molybdopterin cofactor binding"/>
    <property type="evidence" value="ECO:0007669"/>
    <property type="project" value="InterPro"/>
</dbReference>
<proteinExistence type="inferred from homology"/>
<dbReference type="RefSeq" id="WP_048897603.1">
    <property type="nucleotide sequence ID" value="NZ_AP024853.1"/>
</dbReference>
<dbReference type="EMBL" id="PYLZ01000003">
    <property type="protein sequence ID" value="PSW25581.1"/>
    <property type="molecule type" value="Genomic_DNA"/>
</dbReference>
<keyword evidence="2" id="KW-0479">Metal-binding</keyword>
<dbReference type="PANTHER" id="PTHR43742:SF2">
    <property type="entry name" value="ASSIMILATORY NITRATE REDUCTASE CATALYTIC SUBUNIT"/>
    <property type="match status" value="1"/>
</dbReference>
<evidence type="ECO:0000256" key="3">
    <source>
        <dbReference type="ARBA" id="ARBA00023004"/>
    </source>
</evidence>
<comment type="similarity">
    <text evidence="1">Belongs to the prokaryotic molybdopterin-containing oxidoreductase family.</text>
</comment>
<evidence type="ECO:0000256" key="1">
    <source>
        <dbReference type="ARBA" id="ARBA00010312"/>
    </source>
</evidence>
<gene>
    <name evidence="6" type="ORF">C9I94_08040</name>
</gene>
<dbReference type="STRING" id="680026.AB733_04135"/>
<dbReference type="PROSITE" id="PS51669">
    <property type="entry name" value="4FE4S_MOW_BIS_MGD"/>
    <property type="match status" value="1"/>
</dbReference>
<dbReference type="Gene3D" id="2.20.25.90">
    <property type="entry name" value="ADC-like domains"/>
    <property type="match status" value="1"/>
</dbReference>
<organism evidence="6 7">
    <name type="scientific">Photobacterium swingsii</name>
    <dbReference type="NCBI Taxonomy" id="680026"/>
    <lineage>
        <taxon>Bacteria</taxon>
        <taxon>Pseudomonadati</taxon>
        <taxon>Pseudomonadota</taxon>
        <taxon>Gammaproteobacteria</taxon>
        <taxon>Vibrionales</taxon>
        <taxon>Vibrionaceae</taxon>
        <taxon>Photobacterium</taxon>
    </lineage>
</organism>
<keyword evidence="3" id="KW-0408">Iron</keyword>
<keyword evidence="4" id="KW-0411">Iron-sulfur</keyword>
<evidence type="ECO:0000256" key="2">
    <source>
        <dbReference type="ARBA" id="ARBA00022723"/>
    </source>
</evidence>
<dbReference type="Proteomes" id="UP000240481">
    <property type="component" value="Unassembled WGS sequence"/>
</dbReference>
<dbReference type="Gene3D" id="3.40.228.10">
    <property type="entry name" value="Dimethylsulfoxide Reductase, domain 2"/>
    <property type="match status" value="1"/>
</dbReference>
<protein>
    <recommendedName>
        <fullName evidence="5">4Fe-4S Mo/W bis-MGD-type domain-containing protein</fullName>
    </recommendedName>
</protein>
<keyword evidence="7" id="KW-1185">Reference proteome</keyword>
<dbReference type="SUPFAM" id="SSF53706">
    <property type="entry name" value="Formate dehydrogenase/DMSO reductase, domains 1-3"/>
    <property type="match status" value="1"/>
</dbReference>
<reference evidence="6 7" key="1">
    <citation type="submission" date="2018-01" db="EMBL/GenBank/DDBJ databases">
        <title>Whole genome sequencing of Histamine producing bacteria.</title>
        <authorList>
            <person name="Butler K."/>
        </authorList>
    </citation>
    <scope>NUCLEOTIDE SEQUENCE [LARGE SCALE GENOMIC DNA]</scope>
    <source>
        <strain evidence="6 7">DSM 24669</strain>
    </source>
</reference>
<dbReference type="InterPro" id="IPR009010">
    <property type="entry name" value="Asp_de-COase-like_dom_sf"/>
</dbReference>
<evidence type="ECO:0000313" key="7">
    <source>
        <dbReference type="Proteomes" id="UP000240481"/>
    </source>
</evidence>
<evidence type="ECO:0000313" key="6">
    <source>
        <dbReference type="EMBL" id="PSW25581.1"/>
    </source>
</evidence>
<dbReference type="GO" id="GO:0018818">
    <property type="term" value="F:acetylene hydratase activity"/>
    <property type="evidence" value="ECO:0007669"/>
    <property type="project" value="InterPro"/>
</dbReference>
<name>A0A2T3P9P3_9GAMM</name>
<dbReference type="GO" id="GO:0046872">
    <property type="term" value="F:metal ion binding"/>
    <property type="evidence" value="ECO:0007669"/>
    <property type="project" value="UniProtKB-KW"/>
</dbReference>
<dbReference type="CDD" id="cd02781">
    <property type="entry name" value="MopB_CT_Acetylene-hydratase"/>
    <property type="match status" value="1"/>
</dbReference>
<dbReference type="GO" id="GO:0051536">
    <property type="term" value="F:iron-sulfur cluster binding"/>
    <property type="evidence" value="ECO:0007669"/>
    <property type="project" value="UniProtKB-KW"/>
</dbReference>